<dbReference type="Proteomes" id="UP000231366">
    <property type="component" value="Unassembled WGS sequence"/>
</dbReference>
<dbReference type="InterPro" id="IPR011108">
    <property type="entry name" value="RMMBL"/>
</dbReference>
<dbReference type="InterPro" id="IPR001279">
    <property type="entry name" value="Metallo-B-lactamas"/>
</dbReference>
<dbReference type="Gene3D" id="3.60.15.10">
    <property type="entry name" value="Ribonuclease Z/Hydroxyacylglutathione hydrolase-like"/>
    <property type="match status" value="1"/>
</dbReference>
<feature type="domain" description="Beta-Casp" evidence="3">
    <location>
        <begin position="257"/>
        <end position="385"/>
    </location>
</feature>
<dbReference type="CDD" id="cd16295">
    <property type="entry name" value="TTHA0252-CPSF-like_MBL-fold"/>
    <property type="match status" value="1"/>
</dbReference>
<reference evidence="5" key="1">
    <citation type="submission" date="2017-09" db="EMBL/GenBank/DDBJ databases">
        <title>Depth-based differentiation of microbial function through sediment-hosted aquifers and enrichment of novel symbionts in the deep terrestrial subsurface.</title>
        <authorList>
            <person name="Probst A.J."/>
            <person name="Ladd B."/>
            <person name="Jarett J.K."/>
            <person name="Geller-Mcgrath D.E."/>
            <person name="Sieber C.M.K."/>
            <person name="Emerson J.B."/>
            <person name="Anantharaman K."/>
            <person name="Thomas B.C."/>
            <person name="Malmstrom R."/>
            <person name="Stieglmeier M."/>
            <person name="Klingl A."/>
            <person name="Woyke T."/>
            <person name="Ryan C.M."/>
            <person name="Banfield J.F."/>
        </authorList>
    </citation>
    <scope>NUCLEOTIDE SEQUENCE [LARGE SCALE GENOMIC DNA]</scope>
</reference>
<accession>A0A2M8AS61</accession>
<dbReference type="SUPFAM" id="SSF56281">
    <property type="entry name" value="Metallo-hydrolase/oxidoreductase"/>
    <property type="match status" value="1"/>
</dbReference>
<keyword evidence="1" id="KW-0378">Hydrolase</keyword>
<dbReference type="Pfam" id="PF16661">
    <property type="entry name" value="Lactamase_B_6"/>
    <property type="match status" value="1"/>
</dbReference>
<dbReference type="GO" id="GO:0004521">
    <property type="term" value="F:RNA endonuclease activity"/>
    <property type="evidence" value="ECO:0007669"/>
    <property type="project" value="TreeGrafter"/>
</dbReference>
<comment type="caution">
    <text evidence="4">The sequence shown here is derived from an EMBL/GenBank/DDBJ whole genome shotgun (WGS) entry which is preliminary data.</text>
</comment>
<dbReference type="Pfam" id="PF10996">
    <property type="entry name" value="Beta-Casp"/>
    <property type="match status" value="1"/>
</dbReference>
<dbReference type="PANTHER" id="PTHR11203">
    <property type="entry name" value="CLEAVAGE AND POLYADENYLATION SPECIFICITY FACTOR FAMILY MEMBER"/>
    <property type="match status" value="1"/>
</dbReference>
<dbReference type="AlphaFoldDB" id="A0A2M8AS61"/>
<dbReference type="InterPro" id="IPR036866">
    <property type="entry name" value="RibonucZ/Hydroxyglut_hydro"/>
</dbReference>
<evidence type="ECO:0008006" key="6">
    <source>
        <dbReference type="Google" id="ProtNLM"/>
    </source>
</evidence>
<dbReference type="PANTHER" id="PTHR11203:SF37">
    <property type="entry name" value="INTEGRATOR COMPLEX SUBUNIT 11"/>
    <property type="match status" value="1"/>
</dbReference>
<dbReference type="SMART" id="SM01027">
    <property type="entry name" value="Beta-Casp"/>
    <property type="match status" value="1"/>
</dbReference>
<dbReference type="InterPro" id="IPR022712">
    <property type="entry name" value="Beta_Casp"/>
</dbReference>
<evidence type="ECO:0000259" key="2">
    <source>
        <dbReference type="SMART" id="SM00849"/>
    </source>
</evidence>
<dbReference type="Pfam" id="PF07521">
    <property type="entry name" value="RMMBL"/>
    <property type="match status" value="1"/>
</dbReference>
<name>A0A2M8AS61_9BACT</name>
<dbReference type="InterPro" id="IPR050698">
    <property type="entry name" value="MBL"/>
</dbReference>
<gene>
    <name evidence="4" type="ORF">CO110_07900</name>
</gene>
<dbReference type="EMBL" id="PFUI01000206">
    <property type="protein sequence ID" value="PJB29050.1"/>
    <property type="molecule type" value="Genomic_DNA"/>
</dbReference>
<proteinExistence type="predicted"/>
<evidence type="ECO:0000259" key="3">
    <source>
        <dbReference type="SMART" id="SM01027"/>
    </source>
</evidence>
<evidence type="ECO:0000313" key="5">
    <source>
        <dbReference type="Proteomes" id="UP000231366"/>
    </source>
</evidence>
<sequence>MSNQKDLLFPLGGGNEIGASSYLLQVNGKRVLIDAGLRLHGPRAFPDYASLSQIGLMGLYECDCVCITHAHLDHVGSLPAVYYETRSKSYDTPIYATRPSIDIASVLLNDTVKIKRVRGEYVGDIEIHEFEKNLVQETVEAIQDVRFNNSFNAASGIKVTYFPAGHILGAAMILFEIDGFRALFTGDFCGDGQNTISGYRLPEKLPDIDLMVCESTYAYEKSDIDFRIEHEKFIEEIESAIVQGGKVLIPAFAVGRSQEVIMLLRQAKEFGRISVEFPVYTDGMVNQVCEIYDKHRSFLSKDVANIKGNLFFSNELGIQKSLYDFRKPGTADRLRKSPPCCIIASSGMLADGSRSSDYAKVLIGDPRNKILFTGYLDEESPGHQLLLQSGRKLHKWKECNVAAQIVPYRLSAHAPLEQITKLVERVNPRQVVFIHGDADKSENQDNFFSNSNFFRWGKCNIRPHISRNQDPIYLG</sequence>
<organism evidence="4 5">
    <name type="scientific">Candidatus Desantisbacteria bacterium CG_4_9_14_3_um_filter_40_11</name>
    <dbReference type="NCBI Taxonomy" id="1974546"/>
    <lineage>
        <taxon>Bacteria</taxon>
        <taxon>Candidatus Desantisiibacteriota</taxon>
    </lineage>
</organism>
<evidence type="ECO:0000256" key="1">
    <source>
        <dbReference type="ARBA" id="ARBA00022801"/>
    </source>
</evidence>
<dbReference type="GO" id="GO:0016787">
    <property type="term" value="F:hydrolase activity"/>
    <property type="evidence" value="ECO:0007669"/>
    <property type="project" value="UniProtKB-KW"/>
</dbReference>
<dbReference type="Gene3D" id="3.40.50.10890">
    <property type="match status" value="1"/>
</dbReference>
<dbReference type="SMART" id="SM00849">
    <property type="entry name" value="Lactamase_B"/>
    <property type="match status" value="1"/>
</dbReference>
<protein>
    <recommendedName>
        <fullName evidence="6">MBL fold metallo-hydrolase</fullName>
    </recommendedName>
</protein>
<evidence type="ECO:0000313" key="4">
    <source>
        <dbReference type="EMBL" id="PJB29050.1"/>
    </source>
</evidence>
<feature type="domain" description="Metallo-beta-lactamase" evidence="2">
    <location>
        <begin position="18"/>
        <end position="241"/>
    </location>
</feature>